<evidence type="ECO:0008006" key="4">
    <source>
        <dbReference type="Google" id="ProtNLM"/>
    </source>
</evidence>
<dbReference type="PANTHER" id="PTHR42696:SF2">
    <property type="entry name" value="ASPARTATE AMMONIA-LYASE"/>
    <property type="match status" value="1"/>
</dbReference>
<protein>
    <recommendedName>
        <fullName evidence="4">Aspartate ammonia-lyase</fullName>
    </recommendedName>
</protein>
<sequence length="109" mass="11726">MPGKVIPAILEKPHMVCCQVIGYKTAIATAGIAGQLEINVMMPVIAHTFLKSIELLSNAIPTLTEKCITGIQANEETCSNFMESSLALVAGLSPISGYDLASKNWYRSR</sequence>
<gene>
    <name evidence="2" type="ORF">QGM71_16530</name>
</gene>
<dbReference type="Gene3D" id="1.20.200.10">
    <property type="entry name" value="Fumarase/aspartase (Central domain)"/>
    <property type="match status" value="1"/>
</dbReference>
<proteinExistence type="predicted"/>
<dbReference type="EMBL" id="JARZFX010000010">
    <property type="protein sequence ID" value="MEC5425093.1"/>
    <property type="molecule type" value="Genomic_DNA"/>
</dbReference>
<dbReference type="Proteomes" id="UP001335737">
    <property type="component" value="Unassembled WGS sequence"/>
</dbReference>
<reference evidence="2 3" key="1">
    <citation type="journal article" date="2024" name="Int. J. Syst. Evol. Microbiol.">
        <title>Virgibacillus tibetensis sp. nov., isolated from salt lake on the Tibetan Plateau of China.</title>
        <authorList>
            <person name="Phurbu D."/>
            <person name="Liu Z.-X."/>
            <person name="Wang R."/>
            <person name="Zheng Y.-Y."/>
            <person name="Liu H.-C."/>
            <person name="Zhou Y.-G."/>
            <person name="Yu Y.-J."/>
            <person name="Li A.-H."/>
        </authorList>
    </citation>
    <scope>NUCLEOTIDE SEQUENCE [LARGE SCALE GENOMIC DNA]</scope>
    <source>
        <strain evidence="2 3">C22-A2</strain>
    </source>
</reference>
<keyword evidence="3" id="KW-1185">Reference proteome</keyword>
<name>A0ABU6KIT8_9BACI</name>
<accession>A0ABU6KIT8</accession>
<evidence type="ECO:0000256" key="1">
    <source>
        <dbReference type="ARBA" id="ARBA00023239"/>
    </source>
</evidence>
<evidence type="ECO:0000313" key="3">
    <source>
        <dbReference type="Proteomes" id="UP001335737"/>
    </source>
</evidence>
<dbReference type="InterPro" id="IPR051546">
    <property type="entry name" value="Aspartate_Ammonia-Lyase"/>
</dbReference>
<evidence type="ECO:0000313" key="2">
    <source>
        <dbReference type="EMBL" id="MEC5425093.1"/>
    </source>
</evidence>
<dbReference type="RefSeq" id="WP_327608651.1">
    <property type="nucleotide sequence ID" value="NZ_JARZFX010000010.1"/>
</dbReference>
<dbReference type="SUPFAM" id="SSF48557">
    <property type="entry name" value="L-aspartase-like"/>
    <property type="match status" value="1"/>
</dbReference>
<organism evidence="2 3">
    <name type="scientific">Virgibacillus tibetensis</name>
    <dbReference type="NCBI Taxonomy" id="3042313"/>
    <lineage>
        <taxon>Bacteria</taxon>
        <taxon>Bacillati</taxon>
        <taxon>Bacillota</taxon>
        <taxon>Bacilli</taxon>
        <taxon>Bacillales</taxon>
        <taxon>Bacillaceae</taxon>
        <taxon>Virgibacillus</taxon>
    </lineage>
</organism>
<dbReference type="PANTHER" id="PTHR42696">
    <property type="entry name" value="ASPARTATE AMMONIA-LYASE"/>
    <property type="match status" value="1"/>
</dbReference>
<keyword evidence="1" id="KW-0456">Lyase</keyword>
<dbReference type="InterPro" id="IPR008948">
    <property type="entry name" value="L-Aspartase-like"/>
</dbReference>
<comment type="caution">
    <text evidence="2">The sequence shown here is derived from an EMBL/GenBank/DDBJ whole genome shotgun (WGS) entry which is preliminary data.</text>
</comment>